<evidence type="ECO:0000256" key="4">
    <source>
        <dbReference type="ARBA" id="ARBA00023014"/>
    </source>
</evidence>
<evidence type="ECO:0000256" key="3">
    <source>
        <dbReference type="ARBA" id="ARBA00023004"/>
    </source>
</evidence>
<proteinExistence type="inferred from homology"/>
<dbReference type="InterPro" id="IPR033941">
    <property type="entry name" value="IPMI_cat"/>
</dbReference>
<dbReference type="EMBL" id="LAZR01001083">
    <property type="protein sequence ID" value="KKN51025.1"/>
    <property type="molecule type" value="Genomic_DNA"/>
</dbReference>
<keyword evidence="5" id="KW-0456">Lyase</keyword>
<accession>A0A0F9R354</accession>
<dbReference type="NCBIfam" id="TIGR01343">
    <property type="entry name" value="hacA_fam"/>
    <property type="match status" value="1"/>
</dbReference>
<dbReference type="GO" id="GO:0051539">
    <property type="term" value="F:4 iron, 4 sulfur cluster binding"/>
    <property type="evidence" value="ECO:0007669"/>
    <property type="project" value="UniProtKB-KW"/>
</dbReference>
<dbReference type="PROSITE" id="PS01244">
    <property type="entry name" value="ACONITASE_2"/>
    <property type="match status" value="1"/>
</dbReference>
<dbReference type="InterPro" id="IPR050067">
    <property type="entry name" value="IPM_dehydratase_rel_enz"/>
</dbReference>
<dbReference type="PROSITE" id="PS00450">
    <property type="entry name" value="ACONITASE_1"/>
    <property type="match status" value="1"/>
</dbReference>
<dbReference type="PANTHER" id="PTHR43822:SF16">
    <property type="entry name" value="3-ISOPROPYLMALATE DEHYDRATASE LARGE SUBUNIT 2"/>
    <property type="match status" value="1"/>
</dbReference>
<dbReference type="InterPro" id="IPR036008">
    <property type="entry name" value="Aconitase_4Fe-4S_dom"/>
</dbReference>
<keyword evidence="1" id="KW-0004">4Fe-4S</keyword>
<keyword evidence="4" id="KW-0411">Iron-sulfur</keyword>
<dbReference type="GO" id="GO:0003861">
    <property type="term" value="F:3-isopropylmalate dehydratase activity"/>
    <property type="evidence" value="ECO:0007669"/>
    <property type="project" value="InterPro"/>
</dbReference>
<gene>
    <name evidence="7" type="ORF">LCGC14_0626770</name>
</gene>
<name>A0A0F9R354_9ZZZZ</name>
<evidence type="ECO:0000256" key="5">
    <source>
        <dbReference type="ARBA" id="ARBA00023239"/>
    </source>
</evidence>
<comment type="caution">
    <text evidence="7">The sequence shown here is derived from an EMBL/GenBank/DDBJ whole genome shotgun (WGS) entry which is preliminary data.</text>
</comment>
<dbReference type="PANTHER" id="PTHR43822">
    <property type="entry name" value="HOMOACONITASE, MITOCHONDRIAL-RELATED"/>
    <property type="match status" value="1"/>
</dbReference>
<protein>
    <recommendedName>
        <fullName evidence="6">Aconitase/3-isopropylmalate dehydratase large subunit alpha/beta/alpha domain-containing protein</fullName>
    </recommendedName>
</protein>
<evidence type="ECO:0000259" key="6">
    <source>
        <dbReference type="Pfam" id="PF00330"/>
    </source>
</evidence>
<dbReference type="GO" id="GO:0009098">
    <property type="term" value="P:L-leucine biosynthetic process"/>
    <property type="evidence" value="ECO:0007669"/>
    <property type="project" value="InterPro"/>
</dbReference>
<dbReference type="InterPro" id="IPR011826">
    <property type="entry name" value="HAcnase/IPMdehydase_lsu_prok"/>
</dbReference>
<evidence type="ECO:0000256" key="2">
    <source>
        <dbReference type="ARBA" id="ARBA00022723"/>
    </source>
</evidence>
<dbReference type="PRINTS" id="PR00415">
    <property type="entry name" value="ACONITASE"/>
</dbReference>
<keyword evidence="2" id="KW-0479">Metal-binding</keyword>
<dbReference type="InterPro" id="IPR015931">
    <property type="entry name" value="Acnase/IPM_dHydase_lsu_aba_1/3"/>
</dbReference>
<feature type="domain" description="Aconitase/3-isopropylmalate dehydratase large subunit alpha/beta/alpha" evidence="6">
    <location>
        <begin position="7"/>
        <end position="416"/>
    </location>
</feature>
<dbReference type="NCBIfam" id="NF001614">
    <property type="entry name" value="PRK00402.1"/>
    <property type="match status" value="1"/>
</dbReference>
<dbReference type="SUPFAM" id="SSF53732">
    <property type="entry name" value="Aconitase iron-sulfur domain"/>
    <property type="match status" value="1"/>
</dbReference>
<dbReference type="HAMAP" id="MF_01027">
    <property type="entry name" value="LeuC_type2"/>
    <property type="match status" value="1"/>
</dbReference>
<dbReference type="InterPro" id="IPR001030">
    <property type="entry name" value="Acoase/IPM_deHydtase_lsu_aba"/>
</dbReference>
<dbReference type="NCBIfam" id="TIGR02086">
    <property type="entry name" value="IPMI_arch"/>
    <property type="match status" value="1"/>
</dbReference>
<dbReference type="Gene3D" id="3.30.499.10">
    <property type="entry name" value="Aconitase, domain 3"/>
    <property type="match status" value="2"/>
</dbReference>
<evidence type="ECO:0000313" key="7">
    <source>
        <dbReference type="EMBL" id="KKN51025.1"/>
    </source>
</evidence>
<organism evidence="7">
    <name type="scientific">marine sediment metagenome</name>
    <dbReference type="NCBI Taxonomy" id="412755"/>
    <lineage>
        <taxon>unclassified sequences</taxon>
        <taxon>metagenomes</taxon>
        <taxon>ecological metagenomes</taxon>
    </lineage>
</organism>
<dbReference type="GO" id="GO:0046872">
    <property type="term" value="F:metal ion binding"/>
    <property type="evidence" value="ECO:0007669"/>
    <property type="project" value="UniProtKB-KW"/>
</dbReference>
<dbReference type="InterPro" id="IPR018136">
    <property type="entry name" value="Aconitase_4Fe-4S_BS"/>
</dbReference>
<dbReference type="NCBIfam" id="TIGR02083">
    <property type="entry name" value="LEU2"/>
    <property type="match status" value="1"/>
</dbReference>
<dbReference type="InterPro" id="IPR006251">
    <property type="entry name" value="Homoacnase/IPMdehydase_lsu"/>
</dbReference>
<dbReference type="AlphaFoldDB" id="A0A0F9R354"/>
<reference evidence="7" key="1">
    <citation type="journal article" date="2015" name="Nature">
        <title>Complex archaea that bridge the gap between prokaryotes and eukaryotes.</title>
        <authorList>
            <person name="Spang A."/>
            <person name="Saw J.H."/>
            <person name="Jorgensen S.L."/>
            <person name="Zaremba-Niedzwiedzka K."/>
            <person name="Martijn J."/>
            <person name="Lind A.E."/>
            <person name="van Eijk R."/>
            <person name="Schleper C."/>
            <person name="Guy L."/>
            <person name="Ettema T.J."/>
        </authorList>
    </citation>
    <scope>NUCLEOTIDE SEQUENCE</scope>
</reference>
<keyword evidence="3" id="KW-0408">Iron</keyword>
<evidence type="ECO:0000256" key="1">
    <source>
        <dbReference type="ARBA" id="ARBA00022485"/>
    </source>
</evidence>
<dbReference type="CDD" id="cd01583">
    <property type="entry name" value="IPMI"/>
    <property type="match status" value="1"/>
</dbReference>
<dbReference type="InterPro" id="IPR011823">
    <property type="entry name" value="IsopropMal_deHydtase_lsu_bac"/>
</dbReference>
<sequence>MDLTIAEKILRDHCDRKDVSAGDFVLVNIDKCLANDITAPKAIEVFEEIIKGTERSVFDTKKVILTPDHFTPNKDIASAKQCKILREFANKYHISHYFEVGRVGIEHCLIPEQGLVAPSDIIIGADSHTCTYGALGAFATGVGSTDLGVAMALGKCWLQIPETIRFIYSGQLHKWVSGKDLILNTIGQIGVDGATYKVMEFTGEIIDNLSMANRFTMCNMAIEAGAKTGFIVPDKITEKYLRNVGISNYRTYENDHNATYHDSIEIDCSQIEPQIALPHSPSNTKPISEVHSLHIEIDQAVIGSCTNGRLEDLQIAARIMKNNKIHPRVRCIIIPGSPHILIHALKEGLIEIFLQAGAIISPPTCGPCLGGHMGVLAPGERAISTTNRNFVGRMGHKESEVYLSNPAIAASSALKGFITSPESI</sequence>
<dbReference type="Pfam" id="PF00330">
    <property type="entry name" value="Aconitase"/>
    <property type="match status" value="1"/>
</dbReference>